<dbReference type="AlphaFoldDB" id="A0AAD5QJ49"/>
<accession>A0AAD5QJ49</accession>
<organism evidence="1 2">
    <name type="scientific">Parelaphostrongylus tenuis</name>
    <name type="common">Meningeal worm</name>
    <dbReference type="NCBI Taxonomy" id="148309"/>
    <lineage>
        <taxon>Eukaryota</taxon>
        <taxon>Metazoa</taxon>
        <taxon>Ecdysozoa</taxon>
        <taxon>Nematoda</taxon>
        <taxon>Chromadorea</taxon>
        <taxon>Rhabditida</taxon>
        <taxon>Rhabditina</taxon>
        <taxon>Rhabditomorpha</taxon>
        <taxon>Strongyloidea</taxon>
        <taxon>Metastrongylidae</taxon>
        <taxon>Parelaphostrongylus</taxon>
    </lineage>
</organism>
<reference evidence="1" key="1">
    <citation type="submission" date="2021-06" db="EMBL/GenBank/DDBJ databases">
        <title>Parelaphostrongylus tenuis whole genome reference sequence.</title>
        <authorList>
            <person name="Garwood T.J."/>
            <person name="Larsen P.A."/>
            <person name="Fountain-Jones N.M."/>
            <person name="Garbe J.R."/>
            <person name="Macchietto M.G."/>
            <person name="Kania S.A."/>
            <person name="Gerhold R.W."/>
            <person name="Richards J.E."/>
            <person name="Wolf T.M."/>
        </authorList>
    </citation>
    <scope>NUCLEOTIDE SEQUENCE</scope>
    <source>
        <strain evidence="1">MNPRO001-30</strain>
        <tissue evidence="1">Meninges</tissue>
    </source>
</reference>
<name>A0AAD5QJ49_PARTN</name>
<proteinExistence type="predicted"/>
<dbReference type="EMBL" id="JAHQIW010000848">
    <property type="protein sequence ID" value="KAJ1350365.1"/>
    <property type="molecule type" value="Genomic_DNA"/>
</dbReference>
<evidence type="ECO:0000313" key="2">
    <source>
        <dbReference type="Proteomes" id="UP001196413"/>
    </source>
</evidence>
<sequence length="59" mass="6690">MALERQSIKEGLHTVVNTCVYDCVRQNQINAEAMMKHSTENSYKSQSVILLLRTVRPPG</sequence>
<protein>
    <submittedName>
        <fullName evidence="1">Uncharacterized protein</fullName>
    </submittedName>
</protein>
<comment type="caution">
    <text evidence="1">The sequence shown here is derived from an EMBL/GenBank/DDBJ whole genome shotgun (WGS) entry which is preliminary data.</text>
</comment>
<gene>
    <name evidence="1" type="ORF">KIN20_006139</name>
</gene>
<evidence type="ECO:0000313" key="1">
    <source>
        <dbReference type="EMBL" id="KAJ1350365.1"/>
    </source>
</evidence>
<dbReference type="Proteomes" id="UP001196413">
    <property type="component" value="Unassembled WGS sequence"/>
</dbReference>
<keyword evidence="2" id="KW-1185">Reference proteome</keyword>